<dbReference type="AlphaFoldDB" id="A0A7X0VHV3"/>
<dbReference type="GO" id="GO:0046872">
    <property type="term" value="F:metal ion binding"/>
    <property type="evidence" value="ECO:0007669"/>
    <property type="project" value="UniProtKB-KW"/>
</dbReference>
<accession>A0A7X0VHV3</accession>
<dbReference type="PANTHER" id="PTHR10587">
    <property type="entry name" value="GLYCOSYL TRANSFERASE-RELATED"/>
    <property type="match status" value="1"/>
</dbReference>
<keyword evidence="2" id="KW-0378">Hydrolase</keyword>
<dbReference type="RefSeq" id="WP_185672392.1">
    <property type="nucleotide sequence ID" value="NZ_JACJVP010000047.1"/>
</dbReference>
<keyword evidence="1" id="KW-0479">Metal-binding</keyword>
<organism evidence="4 5">
    <name type="scientific">Cohnella nanjingensis</name>
    <dbReference type="NCBI Taxonomy" id="1387779"/>
    <lineage>
        <taxon>Bacteria</taxon>
        <taxon>Bacillati</taxon>
        <taxon>Bacillota</taxon>
        <taxon>Bacilli</taxon>
        <taxon>Bacillales</taxon>
        <taxon>Paenibacillaceae</taxon>
        <taxon>Cohnella</taxon>
    </lineage>
</organism>
<evidence type="ECO:0000259" key="3">
    <source>
        <dbReference type="PROSITE" id="PS51677"/>
    </source>
</evidence>
<dbReference type="EMBL" id="JACJVP010000047">
    <property type="protein sequence ID" value="MBB6674542.1"/>
    <property type="molecule type" value="Genomic_DNA"/>
</dbReference>
<dbReference type="InterPro" id="IPR050248">
    <property type="entry name" value="Polysacc_deacetylase_ArnD"/>
</dbReference>
<comment type="caution">
    <text evidence="4">The sequence shown here is derived from an EMBL/GenBank/DDBJ whole genome shotgun (WGS) entry which is preliminary data.</text>
</comment>
<dbReference type="CDD" id="cd10917">
    <property type="entry name" value="CE4_NodB_like_6s_7s"/>
    <property type="match status" value="2"/>
</dbReference>
<dbReference type="PANTHER" id="PTHR10587:SF133">
    <property type="entry name" value="CHITIN DEACETYLASE 1-RELATED"/>
    <property type="match status" value="1"/>
</dbReference>
<dbReference type="PROSITE" id="PS51677">
    <property type="entry name" value="NODB"/>
    <property type="match status" value="2"/>
</dbReference>
<dbReference type="Gene3D" id="3.20.20.370">
    <property type="entry name" value="Glycoside hydrolase/deacetylase"/>
    <property type="match status" value="2"/>
</dbReference>
<name>A0A7X0VHV3_9BACL</name>
<dbReference type="Pfam" id="PF01522">
    <property type="entry name" value="Polysacc_deac_1"/>
    <property type="match status" value="2"/>
</dbReference>
<dbReference type="GO" id="GO:0016020">
    <property type="term" value="C:membrane"/>
    <property type="evidence" value="ECO:0007669"/>
    <property type="project" value="TreeGrafter"/>
</dbReference>
<dbReference type="InterPro" id="IPR011330">
    <property type="entry name" value="Glyco_hydro/deAcase_b/a-brl"/>
</dbReference>
<dbReference type="Proteomes" id="UP000547209">
    <property type="component" value="Unassembled WGS sequence"/>
</dbReference>
<dbReference type="GO" id="GO:0005975">
    <property type="term" value="P:carbohydrate metabolic process"/>
    <property type="evidence" value="ECO:0007669"/>
    <property type="project" value="InterPro"/>
</dbReference>
<evidence type="ECO:0000256" key="2">
    <source>
        <dbReference type="ARBA" id="ARBA00022801"/>
    </source>
</evidence>
<evidence type="ECO:0000313" key="4">
    <source>
        <dbReference type="EMBL" id="MBB6674542.1"/>
    </source>
</evidence>
<protein>
    <submittedName>
        <fullName evidence="4">Polysaccharide deacetylase family protein</fullName>
    </submittedName>
</protein>
<dbReference type="InterPro" id="IPR002509">
    <property type="entry name" value="NODB_dom"/>
</dbReference>
<proteinExistence type="predicted"/>
<evidence type="ECO:0000313" key="5">
    <source>
        <dbReference type="Proteomes" id="UP000547209"/>
    </source>
</evidence>
<evidence type="ECO:0000256" key="1">
    <source>
        <dbReference type="ARBA" id="ARBA00022723"/>
    </source>
</evidence>
<dbReference type="SUPFAM" id="SSF88713">
    <property type="entry name" value="Glycoside hydrolase/deacetylase"/>
    <property type="match status" value="2"/>
</dbReference>
<feature type="domain" description="NodB homology" evidence="3">
    <location>
        <begin position="73"/>
        <end position="252"/>
    </location>
</feature>
<dbReference type="GO" id="GO:0016810">
    <property type="term" value="F:hydrolase activity, acting on carbon-nitrogen (but not peptide) bonds"/>
    <property type="evidence" value="ECO:0007669"/>
    <property type="project" value="InterPro"/>
</dbReference>
<feature type="domain" description="NodB homology" evidence="3">
    <location>
        <begin position="299"/>
        <end position="480"/>
    </location>
</feature>
<keyword evidence="5" id="KW-1185">Reference proteome</keyword>
<sequence length="490" mass="54705">MNTYPSTGNRLRRSGSRLLLAVVGIVWMSGCGLFGGSGNAGDPVPGASKAEPEIVRYTGEKSKVIPYVYTAKRELSLTFNGMGDDKTMKRLLDELDRYGIKATFFLPGMRVAEEPDVAKEIVARGHEIENNTLNRLDLTKLGYEKIYKEIQLSNEIIRRETGMTPQYVRTRSGDYNDDVRLAAAHNGLKGVVGYSLFLHNWQSESEQEKYLYVRKHITRGGIINIDTEEDKALLEAVPMLARAAEDVGYSFIPVSKLIAHGGIRKPLEEIKGYDAIKLNPNYGNAKYNLISSNRATRNKEVALTFDDWGTDYTVTKILDILEKYDVKATFFLRANGVEANPNLARAILEAGHDVANHSYSHPVVTTLTPEQLQNDILKAHQVITEAIQQQPTMLFRPPTGEIDDKTAKIISAIGFPNIALYDVTTFDWDDHNSAKDIENNVINQTQNGSVILLHMLDDIHTIEALPIVIERLKKKGYALVKMADLIGLNQ</sequence>
<reference evidence="4 5" key="1">
    <citation type="submission" date="2020-08" db="EMBL/GenBank/DDBJ databases">
        <title>Cohnella phylogeny.</title>
        <authorList>
            <person name="Dunlap C."/>
        </authorList>
    </citation>
    <scope>NUCLEOTIDE SEQUENCE [LARGE SCALE GENOMIC DNA]</scope>
    <source>
        <strain evidence="4 5">DSM 28246</strain>
    </source>
</reference>
<gene>
    <name evidence="4" type="ORF">H7C19_28050</name>
</gene>